<evidence type="ECO:0000256" key="3">
    <source>
        <dbReference type="ARBA" id="ARBA00022617"/>
    </source>
</evidence>
<evidence type="ECO:0000256" key="4">
    <source>
        <dbReference type="ARBA" id="ARBA00022723"/>
    </source>
</evidence>
<keyword evidence="3 8" id="KW-0349">Heme</keyword>
<keyword evidence="5" id="KW-0560">Oxidoreductase</keyword>
<dbReference type="GO" id="GO:0004497">
    <property type="term" value="F:monooxygenase activity"/>
    <property type="evidence" value="ECO:0007669"/>
    <property type="project" value="UniProtKB-KW"/>
</dbReference>
<dbReference type="PRINTS" id="PR00463">
    <property type="entry name" value="EP450I"/>
</dbReference>
<dbReference type="PANTHER" id="PTHR24291">
    <property type="entry name" value="CYTOCHROME P450 FAMILY 4"/>
    <property type="match status" value="1"/>
</dbReference>
<dbReference type="VEuPathDB" id="VectorBase:MDOMA2_009421"/>
<name>A0A1I8NK92_MUSDO</name>
<dbReference type="GO" id="GO:0016705">
    <property type="term" value="F:oxidoreductase activity, acting on paired donors, with incorporation or reduction of molecular oxygen"/>
    <property type="evidence" value="ECO:0007669"/>
    <property type="project" value="InterPro"/>
</dbReference>
<dbReference type="STRING" id="7370.A0A1I8NK92"/>
<proteinExistence type="inferred from homology"/>
<dbReference type="Gene3D" id="1.10.630.10">
    <property type="entry name" value="Cytochrome P450"/>
    <property type="match status" value="1"/>
</dbReference>
<feature type="binding site" description="axial binding residue" evidence="8">
    <location>
        <position position="109"/>
    </location>
    <ligand>
        <name>heme</name>
        <dbReference type="ChEBI" id="CHEBI:30413"/>
    </ligand>
    <ligandPart>
        <name>Fe</name>
        <dbReference type="ChEBI" id="CHEBI:18248"/>
    </ligandPart>
</feature>
<reference evidence="9" key="1">
    <citation type="submission" date="2020-05" db="UniProtKB">
        <authorList>
            <consortium name="EnsemblMetazoa"/>
        </authorList>
    </citation>
    <scope>IDENTIFICATION</scope>
    <source>
        <strain evidence="9">Aabys</strain>
    </source>
</reference>
<organism evidence="9">
    <name type="scientific">Musca domestica</name>
    <name type="common">House fly</name>
    <dbReference type="NCBI Taxonomy" id="7370"/>
    <lineage>
        <taxon>Eukaryota</taxon>
        <taxon>Metazoa</taxon>
        <taxon>Ecdysozoa</taxon>
        <taxon>Arthropoda</taxon>
        <taxon>Hexapoda</taxon>
        <taxon>Insecta</taxon>
        <taxon>Pterygota</taxon>
        <taxon>Neoptera</taxon>
        <taxon>Endopterygota</taxon>
        <taxon>Diptera</taxon>
        <taxon>Brachycera</taxon>
        <taxon>Muscomorpha</taxon>
        <taxon>Muscoidea</taxon>
        <taxon>Muscidae</taxon>
        <taxon>Musca</taxon>
    </lineage>
</organism>
<keyword evidence="6 8" id="KW-0408">Iron</keyword>
<evidence type="ECO:0000313" key="9">
    <source>
        <dbReference type="EnsemblMetazoa" id="MDOA016498-PA"/>
    </source>
</evidence>
<comment type="cofactor">
    <cofactor evidence="1 8">
        <name>heme</name>
        <dbReference type="ChEBI" id="CHEBI:30413"/>
    </cofactor>
</comment>
<dbReference type="EnsemblMetazoa" id="MDOA016498-RA">
    <property type="protein sequence ID" value="MDOA016498-PA"/>
    <property type="gene ID" value="MDOA016498"/>
</dbReference>
<evidence type="ECO:0000256" key="8">
    <source>
        <dbReference type="PIRSR" id="PIRSR602401-1"/>
    </source>
</evidence>
<protein>
    <submittedName>
        <fullName evidence="9">Uncharacterized protein</fullName>
    </submittedName>
</protein>
<dbReference type="InterPro" id="IPR050196">
    <property type="entry name" value="Cytochrome_P450_Monoox"/>
</dbReference>
<dbReference type="InterPro" id="IPR001128">
    <property type="entry name" value="Cyt_P450"/>
</dbReference>
<dbReference type="GO" id="GO:0020037">
    <property type="term" value="F:heme binding"/>
    <property type="evidence" value="ECO:0007669"/>
    <property type="project" value="InterPro"/>
</dbReference>
<evidence type="ECO:0000256" key="6">
    <source>
        <dbReference type="ARBA" id="ARBA00023004"/>
    </source>
</evidence>
<dbReference type="AlphaFoldDB" id="A0A1I8NK92"/>
<comment type="similarity">
    <text evidence="2">Belongs to the cytochrome P450 family.</text>
</comment>
<evidence type="ECO:0000256" key="7">
    <source>
        <dbReference type="ARBA" id="ARBA00023033"/>
    </source>
</evidence>
<dbReference type="InterPro" id="IPR036396">
    <property type="entry name" value="Cyt_P450_sf"/>
</dbReference>
<dbReference type="Pfam" id="PF00067">
    <property type="entry name" value="p450"/>
    <property type="match status" value="1"/>
</dbReference>
<dbReference type="VEuPathDB" id="VectorBase:MDOA016498"/>
<evidence type="ECO:0000256" key="2">
    <source>
        <dbReference type="ARBA" id="ARBA00010617"/>
    </source>
</evidence>
<evidence type="ECO:0000256" key="5">
    <source>
        <dbReference type="ARBA" id="ARBA00023002"/>
    </source>
</evidence>
<dbReference type="PANTHER" id="PTHR24291:SF201">
    <property type="entry name" value="CYTOCHROME P450, FAMILY 4, SUBFAMILY B, POLYPEPTIDE 7"/>
    <property type="match status" value="1"/>
</dbReference>
<accession>A0A1I8NK92</accession>
<dbReference type="SUPFAM" id="SSF48264">
    <property type="entry name" value="Cytochrome P450"/>
    <property type="match status" value="1"/>
</dbReference>
<sequence>MFPEAGEFEVTYADIQDMVYIDLVLNESMRIISPIPLLARQNTQDIRLSNGMVLPAGIEIVINMFALHRRKDIWGADADMFNPDNFLPSNMEGKHPYAFIPFTKGIRTCIGQKYGMVSSKMALAKLLRNFKFSTDFKYIDLEFRNTLVMSLKRVPVLKITKR</sequence>
<dbReference type="GO" id="GO:0005506">
    <property type="term" value="F:iron ion binding"/>
    <property type="evidence" value="ECO:0007669"/>
    <property type="project" value="InterPro"/>
</dbReference>
<keyword evidence="4 8" id="KW-0479">Metal-binding</keyword>
<keyword evidence="7" id="KW-0503">Monooxygenase</keyword>
<evidence type="ECO:0000256" key="1">
    <source>
        <dbReference type="ARBA" id="ARBA00001971"/>
    </source>
</evidence>
<dbReference type="InterPro" id="IPR002401">
    <property type="entry name" value="Cyt_P450_E_grp-I"/>
</dbReference>